<feature type="transmembrane region" description="Helical" evidence="1">
    <location>
        <begin position="83"/>
        <end position="101"/>
    </location>
</feature>
<keyword evidence="3" id="KW-1185">Reference proteome</keyword>
<feature type="transmembrane region" description="Helical" evidence="1">
    <location>
        <begin position="49"/>
        <end position="71"/>
    </location>
</feature>
<accession>A0ABT2EKX7</accession>
<organism evidence="2 3">
    <name type="scientific">Candidatus Fervidibacter sacchari</name>
    <dbReference type="NCBI Taxonomy" id="1448929"/>
    <lineage>
        <taxon>Bacteria</taxon>
        <taxon>Candidatus Fervidibacterota</taxon>
        <taxon>Candidatus Fervidibacter</taxon>
    </lineage>
</organism>
<proteinExistence type="predicted"/>
<keyword evidence="1" id="KW-0812">Transmembrane</keyword>
<name>A0ABT2EKX7_9BACT</name>
<dbReference type="Proteomes" id="UP001204798">
    <property type="component" value="Unassembled WGS sequence"/>
</dbReference>
<protein>
    <recommendedName>
        <fullName evidence="4">Yip1 domain-containing protein</fullName>
    </recommendedName>
</protein>
<evidence type="ECO:0000313" key="3">
    <source>
        <dbReference type="Proteomes" id="UP001204798"/>
    </source>
</evidence>
<evidence type="ECO:0000313" key="2">
    <source>
        <dbReference type="EMBL" id="MCS3918590.1"/>
    </source>
</evidence>
<feature type="transmembrane region" description="Helical" evidence="1">
    <location>
        <begin position="107"/>
        <end position="127"/>
    </location>
</feature>
<keyword evidence="1" id="KW-1133">Transmembrane helix</keyword>
<dbReference type="RefSeq" id="WP_259094570.1">
    <property type="nucleotide sequence ID" value="NZ_CP130454.1"/>
</dbReference>
<comment type="caution">
    <text evidence="2">The sequence shown here is derived from an EMBL/GenBank/DDBJ whole genome shotgun (WGS) entry which is preliminary data.</text>
</comment>
<keyword evidence="1" id="KW-0472">Membrane</keyword>
<evidence type="ECO:0008006" key="4">
    <source>
        <dbReference type="Google" id="ProtNLM"/>
    </source>
</evidence>
<reference evidence="2 3" key="1">
    <citation type="submission" date="2022-08" db="EMBL/GenBank/DDBJ databases">
        <title>Bacterial and archaeal communities from various locations to study Microbial Dark Matter (Phase II).</title>
        <authorList>
            <person name="Stepanauskas R."/>
        </authorList>
    </citation>
    <scope>NUCLEOTIDE SEQUENCE [LARGE SCALE GENOMIC DNA]</scope>
    <source>
        <strain evidence="2 3">PD1</strain>
    </source>
</reference>
<dbReference type="EMBL" id="JANUCP010000002">
    <property type="protein sequence ID" value="MCS3918590.1"/>
    <property type="molecule type" value="Genomic_DNA"/>
</dbReference>
<evidence type="ECO:0000256" key="1">
    <source>
        <dbReference type="SAM" id="Phobius"/>
    </source>
</evidence>
<sequence>MATGNLPPFEDREAYGGFFPALLQTWVGACFRPTEFFESVGNSQDLTPALLFGVLVGWISVVIEAAWSLVFQAPLIPMMRQEEIAGALMGGVAGLACVGLFGWLPVLLGILISGVIVHLFLMLFGGANQGLTMTLRVIS</sequence>
<gene>
    <name evidence="2" type="ORF">M2350_000990</name>
</gene>